<evidence type="ECO:0000256" key="1">
    <source>
        <dbReference type="ARBA" id="ARBA00023125"/>
    </source>
</evidence>
<reference evidence="7" key="1">
    <citation type="submission" date="2023-08" db="EMBL/GenBank/DDBJ databases">
        <title>Black Yeasts Isolated from many extreme environments.</title>
        <authorList>
            <person name="Coleine C."/>
            <person name="Stajich J.E."/>
            <person name="Selbmann L."/>
        </authorList>
    </citation>
    <scope>NUCLEOTIDE SEQUENCE</scope>
    <source>
        <strain evidence="7">CCFEE 5810</strain>
    </source>
</reference>
<feature type="compositionally biased region" description="Polar residues" evidence="5">
    <location>
        <begin position="57"/>
        <end position="70"/>
    </location>
</feature>
<dbReference type="SMART" id="SM00389">
    <property type="entry name" value="HOX"/>
    <property type="match status" value="1"/>
</dbReference>
<feature type="compositionally biased region" description="Polar residues" evidence="5">
    <location>
        <begin position="259"/>
        <end position="269"/>
    </location>
</feature>
<keyword evidence="1 4" id="KW-0238">DNA-binding</keyword>
<evidence type="ECO:0000256" key="2">
    <source>
        <dbReference type="ARBA" id="ARBA00023155"/>
    </source>
</evidence>
<gene>
    <name evidence="7" type="primary">CUP9</name>
    <name evidence="7" type="ORF">LTR97_008515</name>
</gene>
<sequence length="455" mass="51135">MDSYSWRLNGNQQQARMPYESDRSRDNHRLPTPEASRASDEASDMDLDTHELHSKARASQGTFDSATRYSTAARDSHIQLASYHRNAQHQPAPHSPPYRDCDAQKPSLPPLKTVLGDNLSSPPPTPTIFGASFQPGPREPAYTAATYKPLSLYPHKKARTGPYPESASTYSDASRCSSPGPLRISHGPSAYDGRPDERRMVPDTGSYANAQASRRLSVQHAFDIDANARAPQGPSHNASGPLGHSERTYAGNGQHYRTPDQTPTATALNQEFPAMGSYTSSHDTDYRTRRGSGYSTVEGLMRGYPSEPSREQHHQHMTYPPVGRSRTMQMDSHRPYQEQDCGQRPGHLPPPSYHRSPYGSTDPSYFMPSQYDHQQGKARKRSNLPKQSTEIMKTWFDRNITNPYPSEDQKALFSRATGISMTQVSNWFINHRRRCPELRDRRERHRSHGAGSDMQ</sequence>
<accession>A0AAN7W596</accession>
<dbReference type="Proteomes" id="UP001310594">
    <property type="component" value="Unassembled WGS sequence"/>
</dbReference>
<evidence type="ECO:0000313" key="7">
    <source>
        <dbReference type="EMBL" id="KAK5696095.1"/>
    </source>
</evidence>
<dbReference type="GO" id="GO:0005634">
    <property type="term" value="C:nucleus"/>
    <property type="evidence" value="ECO:0007669"/>
    <property type="project" value="UniProtKB-SubCell"/>
</dbReference>
<dbReference type="Pfam" id="PF05920">
    <property type="entry name" value="Homeobox_KN"/>
    <property type="match status" value="1"/>
</dbReference>
<dbReference type="CDD" id="cd00086">
    <property type="entry name" value="homeodomain"/>
    <property type="match status" value="1"/>
</dbReference>
<dbReference type="InterPro" id="IPR009057">
    <property type="entry name" value="Homeodomain-like_sf"/>
</dbReference>
<dbReference type="InterPro" id="IPR050224">
    <property type="entry name" value="TALE_homeobox"/>
</dbReference>
<feature type="region of interest" description="Disordered" evidence="5">
    <location>
        <begin position="154"/>
        <end position="359"/>
    </location>
</feature>
<dbReference type="AlphaFoldDB" id="A0AAN7W596"/>
<feature type="compositionally biased region" description="Polar residues" evidence="5">
    <location>
        <begin position="166"/>
        <end position="177"/>
    </location>
</feature>
<dbReference type="InterPro" id="IPR008422">
    <property type="entry name" value="KN_HD"/>
</dbReference>
<name>A0AAN7W596_9PEZI</name>
<keyword evidence="2 4" id="KW-0371">Homeobox</keyword>
<dbReference type="GO" id="GO:0006355">
    <property type="term" value="P:regulation of DNA-templated transcription"/>
    <property type="evidence" value="ECO:0007669"/>
    <property type="project" value="InterPro"/>
</dbReference>
<comment type="subcellular location">
    <subcellularLocation>
        <location evidence="4">Nucleus</location>
    </subcellularLocation>
</comment>
<dbReference type="Gene3D" id="1.10.10.60">
    <property type="entry name" value="Homeodomain-like"/>
    <property type="match status" value="1"/>
</dbReference>
<evidence type="ECO:0000256" key="5">
    <source>
        <dbReference type="SAM" id="MobiDB-lite"/>
    </source>
</evidence>
<comment type="caution">
    <text evidence="7">The sequence shown here is derived from an EMBL/GenBank/DDBJ whole genome shotgun (WGS) entry which is preliminary data.</text>
</comment>
<dbReference type="GO" id="GO:0003677">
    <property type="term" value="F:DNA binding"/>
    <property type="evidence" value="ECO:0007669"/>
    <property type="project" value="UniProtKB-UniRule"/>
</dbReference>
<dbReference type="InterPro" id="IPR001356">
    <property type="entry name" value="HD"/>
</dbReference>
<evidence type="ECO:0000256" key="4">
    <source>
        <dbReference type="PROSITE-ProRule" id="PRU00108"/>
    </source>
</evidence>
<feature type="region of interest" description="Disordered" evidence="5">
    <location>
        <begin position="1"/>
        <end position="141"/>
    </location>
</feature>
<evidence type="ECO:0000256" key="3">
    <source>
        <dbReference type="ARBA" id="ARBA00023242"/>
    </source>
</evidence>
<feature type="domain" description="Homeobox" evidence="6">
    <location>
        <begin position="375"/>
        <end position="438"/>
    </location>
</feature>
<evidence type="ECO:0000313" key="8">
    <source>
        <dbReference type="Proteomes" id="UP001310594"/>
    </source>
</evidence>
<feature type="compositionally biased region" description="Polar residues" evidence="5">
    <location>
        <begin position="1"/>
        <end position="15"/>
    </location>
</feature>
<protein>
    <submittedName>
        <fullName evidence="7">Homeodomain superfamily</fullName>
    </submittedName>
</protein>
<organism evidence="7 8">
    <name type="scientific">Elasticomyces elasticus</name>
    <dbReference type="NCBI Taxonomy" id="574655"/>
    <lineage>
        <taxon>Eukaryota</taxon>
        <taxon>Fungi</taxon>
        <taxon>Dikarya</taxon>
        <taxon>Ascomycota</taxon>
        <taxon>Pezizomycotina</taxon>
        <taxon>Dothideomycetes</taxon>
        <taxon>Dothideomycetidae</taxon>
        <taxon>Mycosphaerellales</taxon>
        <taxon>Teratosphaeriaceae</taxon>
        <taxon>Elasticomyces</taxon>
    </lineage>
</organism>
<dbReference type="PROSITE" id="PS50071">
    <property type="entry name" value="HOMEOBOX_2"/>
    <property type="match status" value="1"/>
</dbReference>
<dbReference type="SUPFAM" id="SSF46689">
    <property type="entry name" value="Homeodomain-like"/>
    <property type="match status" value="1"/>
</dbReference>
<feature type="compositionally biased region" description="Basic and acidic residues" evidence="5">
    <location>
        <begin position="19"/>
        <end position="31"/>
    </location>
</feature>
<keyword evidence="3 4" id="KW-0539">Nucleus</keyword>
<evidence type="ECO:0000259" key="6">
    <source>
        <dbReference type="PROSITE" id="PS50071"/>
    </source>
</evidence>
<feature type="compositionally biased region" description="Polar residues" evidence="5">
    <location>
        <begin position="206"/>
        <end position="216"/>
    </location>
</feature>
<feature type="DNA-binding region" description="Homeobox" evidence="4">
    <location>
        <begin position="377"/>
        <end position="439"/>
    </location>
</feature>
<dbReference type="EMBL" id="JAVRQU010000013">
    <property type="protein sequence ID" value="KAK5696095.1"/>
    <property type="molecule type" value="Genomic_DNA"/>
</dbReference>
<proteinExistence type="predicted"/>
<dbReference type="PANTHER" id="PTHR11850">
    <property type="entry name" value="HOMEOBOX PROTEIN TRANSCRIPTION FACTORS"/>
    <property type="match status" value="1"/>
</dbReference>